<dbReference type="Gene3D" id="2.30.110.10">
    <property type="entry name" value="Electron Transport, Fmn-binding Protein, Chain A"/>
    <property type="match status" value="1"/>
</dbReference>
<dbReference type="Proteomes" id="UP001206206">
    <property type="component" value="Unassembled WGS sequence"/>
</dbReference>
<evidence type="ECO:0000313" key="3">
    <source>
        <dbReference type="Proteomes" id="UP001206206"/>
    </source>
</evidence>
<dbReference type="InterPro" id="IPR012349">
    <property type="entry name" value="Split_barrel_FMN-bd"/>
</dbReference>
<name>A0ABT1PAB1_9ACTN</name>
<keyword evidence="3" id="KW-1185">Reference proteome</keyword>
<feature type="region of interest" description="Disordered" evidence="1">
    <location>
        <begin position="57"/>
        <end position="109"/>
    </location>
</feature>
<dbReference type="EMBL" id="JANFNH010000006">
    <property type="protein sequence ID" value="MCQ4042312.1"/>
    <property type="molecule type" value="Genomic_DNA"/>
</dbReference>
<dbReference type="RefSeq" id="WP_255926358.1">
    <property type="nucleotide sequence ID" value="NZ_JANFNH010000006.1"/>
</dbReference>
<proteinExistence type="predicted"/>
<reference evidence="2 3" key="1">
    <citation type="submission" date="2022-06" db="EMBL/GenBank/DDBJ databases">
        <title>Draft genome sequence of type strain Streptomyces rubrisoli DSM 42083.</title>
        <authorList>
            <person name="Duangmal K."/>
            <person name="Klaysubun C."/>
        </authorList>
    </citation>
    <scope>NUCLEOTIDE SEQUENCE [LARGE SCALE GENOMIC DNA]</scope>
    <source>
        <strain evidence="2 3">DSM 42083</strain>
    </source>
</reference>
<gene>
    <name evidence="2" type="ORF">NON19_09750</name>
</gene>
<organism evidence="2 3">
    <name type="scientific">Streptantibioticus rubrisoli</name>
    <dbReference type="NCBI Taxonomy" id="1387313"/>
    <lineage>
        <taxon>Bacteria</taxon>
        <taxon>Bacillati</taxon>
        <taxon>Actinomycetota</taxon>
        <taxon>Actinomycetes</taxon>
        <taxon>Kitasatosporales</taxon>
        <taxon>Streptomycetaceae</taxon>
        <taxon>Streptantibioticus</taxon>
    </lineage>
</organism>
<evidence type="ECO:0000313" key="2">
    <source>
        <dbReference type="EMBL" id="MCQ4042312.1"/>
    </source>
</evidence>
<dbReference type="InterPro" id="IPR024747">
    <property type="entry name" value="Pyridox_Oxase-rel"/>
</dbReference>
<sequence length="109" mass="11126">MGRVSLNTADGLVIMPVNYTMDIDVVAFRTTYDHSLAAADGTEVAFEVDRIDEAPSQGGSVLVVGGSPGSRTRTPRSDCPSGRTPLPGREANASCGCASSRGAEPAAVG</sequence>
<comment type="caution">
    <text evidence="2">The sequence shown here is derived from an EMBL/GenBank/DDBJ whole genome shotgun (WGS) entry which is preliminary data.</text>
</comment>
<evidence type="ECO:0000256" key="1">
    <source>
        <dbReference type="SAM" id="MobiDB-lite"/>
    </source>
</evidence>
<protein>
    <submittedName>
        <fullName evidence="2">Pyridoxamine 5'-phosphate oxidase family protein</fullName>
    </submittedName>
</protein>
<accession>A0ABT1PAB1</accession>
<dbReference type="Pfam" id="PF12900">
    <property type="entry name" value="Pyridox_ox_2"/>
    <property type="match status" value="1"/>
</dbReference>